<evidence type="ECO:0000256" key="8">
    <source>
        <dbReference type="HAMAP-Rule" id="MF_01975"/>
    </source>
</evidence>
<dbReference type="InterPro" id="IPR036388">
    <property type="entry name" value="WH-like_DNA-bd_sf"/>
</dbReference>
<feature type="binding site" evidence="8">
    <location>
        <position position="152"/>
    </location>
    <ligand>
        <name>a divalent metal cation</name>
        <dbReference type="ChEBI" id="CHEBI:60240"/>
        <label>2</label>
        <note>catalytic</note>
    </ligand>
</feature>
<dbReference type="EMBL" id="JAAVJF010000001">
    <property type="protein sequence ID" value="NYR14478.1"/>
    <property type="molecule type" value="Genomic_DNA"/>
</dbReference>
<comment type="cofactor">
    <cofactor evidence="3">
        <name>Fe(2+)</name>
        <dbReference type="ChEBI" id="CHEBI:29033"/>
    </cofactor>
</comment>
<comment type="function">
    <text evidence="8 9">Removes the N-terminal methionine from nascent proteins. The N-terminal methionine is often cleaved when the second residue in the primary sequence is small and uncharged (Met-Ala-, Cys, Gly, Pro, Ser, Thr, or Val).</text>
</comment>
<evidence type="ECO:0000256" key="5">
    <source>
        <dbReference type="ARBA" id="ARBA00022670"/>
    </source>
</evidence>
<dbReference type="OMA" id="PFAKRWL"/>
<feature type="binding site" evidence="8">
    <location>
        <position position="61"/>
    </location>
    <ligand>
        <name>substrate</name>
    </ligand>
</feature>
<keyword evidence="6 8" id="KW-0479">Metal-binding</keyword>
<dbReference type="SUPFAM" id="SSF46785">
    <property type="entry name" value="Winged helix' DNA-binding domain"/>
    <property type="match status" value="1"/>
</dbReference>
<dbReference type="GO" id="GO:0005737">
    <property type="term" value="C:cytoplasm"/>
    <property type="evidence" value="ECO:0007669"/>
    <property type="project" value="TreeGrafter"/>
</dbReference>
<dbReference type="PANTHER" id="PTHR45777">
    <property type="entry name" value="METHIONINE AMINOPEPTIDASE 2"/>
    <property type="match status" value="1"/>
</dbReference>
<keyword evidence="12" id="KW-1185">Reference proteome</keyword>
<feature type="binding site" evidence="8">
    <location>
        <position position="92"/>
    </location>
    <ligand>
        <name>a divalent metal cation</name>
        <dbReference type="ChEBI" id="CHEBI:60240"/>
        <label>2</label>
        <note>catalytic</note>
    </ligand>
</feature>
<sequence>MLRTLRLVGDVVHKALKYALDLAQPDTPVLELCEKVEALIRANDAKPAFPVNVSINNVAAHYTAKRGDALTIPKSGVVKIDVGAQREGYIVDAAVTVVVGPVFSNLQKAARSALESALAAAKPGVKAWQIGEAIEKAIKSYGFTPIFNLTGHKIERYLLHAGSVIPNYPDKTASQPLVPGDVYAIEPFVTNGEGYVVDGREITIYRLAKMRHKIYQPLIDIVNAEAGPLPFTPRWFPQLDETTITAALKAGVLHGYEVLVEKSGGFVAQFEDTIYVGENEVVPLAHTLDLI</sequence>
<dbReference type="GeneID" id="5054832"/>
<dbReference type="AlphaFoldDB" id="A0A7L4P5R1"/>
<evidence type="ECO:0000256" key="3">
    <source>
        <dbReference type="ARBA" id="ARBA00001954"/>
    </source>
</evidence>
<dbReference type="InterPro" id="IPR050247">
    <property type="entry name" value="Met_Aminopeptidase_Type2"/>
</dbReference>
<evidence type="ECO:0000256" key="4">
    <source>
        <dbReference type="ARBA" id="ARBA00022438"/>
    </source>
</evidence>
<dbReference type="GO" id="GO:0046872">
    <property type="term" value="F:metal ion binding"/>
    <property type="evidence" value="ECO:0007669"/>
    <property type="project" value="UniProtKB-UniRule"/>
</dbReference>
<comment type="similarity">
    <text evidence="8">Belongs to the peptidase M24A family. Methionine aminopeptidase archaeal type 2 subfamily.</text>
</comment>
<organism evidence="11 12">
    <name type="scientific">Pyrobaculum arsenaticum</name>
    <dbReference type="NCBI Taxonomy" id="121277"/>
    <lineage>
        <taxon>Archaea</taxon>
        <taxon>Thermoproteota</taxon>
        <taxon>Thermoprotei</taxon>
        <taxon>Thermoproteales</taxon>
        <taxon>Thermoproteaceae</taxon>
        <taxon>Pyrobaculum</taxon>
    </lineage>
</organism>
<dbReference type="Gene3D" id="1.10.10.10">
    <property type="entry name" value="Winged helix-like DNA-binding domain superfamily/Winged helix DNA-binding domain"/>
    <property type="match status" value="1"/>
</dbReference>
<dbReference type="PRINTS" id="PR00599">
    <property type="entry name" value="MAPEPTIDASE"/>
</dbReference>
<keyword evidence="7 8" id="KW-0378">Hydrolase</keyword>
<keyword evidence="4 8" id="KW-0031">Aminopeptidase</keyword>
<dbReference type="RefSeq" id="WP_011900500.1">
    <property type="nucleotide sequence ID" value="NZ_JAAVJF010000001.1"/>
</dbReference>
<evidence type="ECO:0000256" key="7">
    <source>
        <dbReference type="ARBA" id="ARBA00022801"/>
    </source>
</evidence>
<comment type="cofactor">
    <cofactor evidence="8">
        <name>Co(2+)</name>
        <dbReference type="ChEBI" id="CHEBI:48828"/>
    </cofactor>
    <cofactor evidence="8">
        <name>Zn(2+)</name>
        <dbReference type="ChEBI" id="CHEBI:29105"/>
    </cofactor>
    <cofactor evidence="8">
        <name>Mn(2+)</name>
        <dbReference type="ChEBI" id="CHEBI:29035"/>
    </cofactor>
    <cofactor evidence="8">
        <name>Fe(2+)</name>
        <dbReference type="ChEBI" id="CHEBI:29033"/>
    </cofactor>
    <text evidence="8">Binds 2 divalent metal cations per subunit. Has a high-affinity and a low affinity metal-binding site. The true nature of the physiological cofactor is under debate. The enzyme is active with cobalt, zinc, manganese or divalent iron ions. Most likely, methionine aminopeptidases function as mononuclear Fe(2+)-metalloproteases under physiological conditions, and the catalytically relevant metal-binding site has been assigned to the histidine-containing high-affinity site.</text>
</comment>
<dbReference type="NCBIfam" id="TIGR00501">
    <property type="entry name" value="met_pdase_II"/>
    <property type="match status" value="1"/>
</dbReference>
<comment type="subunit">
    <text evidence="8">Monomer.</text>
</comment>
<dbReference type="GO" id="GO:0006508">
    <property type="term" value="P:proteolysis"/>
    <property type="evidence" value="ECO:0007669"/>
    <property type="project" value="UniProtKB-KW"/>
</dbReference>
<comment type="cofactor">
    <cofactor evidence="2">
        <name>Mn(2+)</name>
        <dbReference type="ChEBI" id="CHEBI:29035"/>
    </cofactor>
</comment>
<dbReference type="InterPro" id="IPR028595">
    <property type="entry name" value="MetAP_archaeal"/>
</dbReference>
<comment type="caution">
    <text evidence="11">The sequence shown here is derived from an EMBL/GenBank/DDBJ whole genome shotgun (WGS) entry which is preliminary data.</text>
</comment>
<dbReference type="Gene3D" id="3.90.230.10">
    <property type="entry name" value="Creatinase/methionine aminopeptidase superfamily"/>
    <property type="match status" value="1"/>
</dbReference>
<keyword evidence="5 8" id="KW-0645">Protease</keyword>
<protein>
    <recommendedName>
        <fullName evidence="8 9">Methionine aminopeptidase</fullName>
        <shortName evidence="8">MAP</shortName>
        <shortName evidence="8">MetAP</shortName>
        <ecNumber evidence="8 9">3.4.11.18</ecNumber>
    </recommendedName>
    <alternativeName>
        <fullName evidence="8">Peptidase M</fullName>
    </alternativeName>
</protein>
<dbReference type="InterPro" id="IPR000994">
    <property type="entry name" value="Pept_M24"/>
</dbReference>
<evidence type="ECO:0000256" key="2">
    <source>
        <dbReference type="ARBA" id="ARBA00001936"/>
    </source>
</evidence>
<dbReference type="InterPro" id="IPR036390">
    <property type="entry name" value="WH_DNA-bd_sf"/>
</dbReference>
<feature type="domain" description="Peptidase M24" evidence="10">
    <location>
        <begin position="5"/>
        <end position="277"/>
    </location>
</feature>
<accession>A0A7L4P5R1</accession>
<reference evidence="11 12" key="1">
    <citation type="journal article" date="2020" name="Nat. Commun.">
        <title>The structures of two archaeal type IV pili illuminate evolutionary relationships.</title>
        <authorList>
            <person name="Wang F."/>
            <person name="Baquero D.P."/>
            <person name="Su Z."/>
            <person name="Beltran L.C."/>
            <person name="Prangishvili D."/>
            <person name="Krupovic M."/>
            <person name="Egelman E.H."/>
        </authorList>
    </citation>
    <scope>NUCLEOTIDE SEQUENCE [LARGE SCALE GENOMIC DNA]</scope>
    <source>
        <strain evidence="11 12">2GA</strain>
    </source>
</reference>
<feature type="binding site" evidence="8">
    <location>
        <position position="186"/>
    </location>
    <ligand>
        <name>a divalent metal cation</name>
        <dbReference type="ChEBI" id="CHEBI:60240"/>
        <label>2</label>
        <note>catalytic</note>
    </ligand>
</feature>
<feature type="binding site" evidence="8">
    <location>
        <position position="271"/>
    </location>
    <ligand>
        <name>a divalent metal cation</name>
        <dbReference type="ChEBI" id="CHEBI:60240"/>
        <label>2</label>
        <note>catalytic</note>
    </ligand>
</feature>
<evidence type="ECO:0000256" key="1">
    <source>
        <dbReference type="ARBA" id="ARBA00000294"/>
    </source>
</evidence>
<evidence type="ECO:0000313" key="11">
    <source>
        <dbReference type="EMBL" id="NYR14478.1"/>
    </source>
</evidence>
<dbReference type="EC" id="3.4.11.18" evidence="8 9"/>
<comment type="catalytic activity">
    <reaction evidence="1 8 9">
        <text>Release of N-terminal amino acids, preferentially methionine, from peptides and arylamides.</text>
        <dbReference type="EC" id="3.4.11.18"/>
    </reaction>
</comment>
<evidence type="ECO:0000259" key="10">
    <source>
        <dbReference type="Pfam" id="PF00557"/>
    </source>
</evidence>
<evidence type="ECO:0000313" key="12">
    <source>
        <dbReference type="Proteomes" id="UP000554766"/>
    </source>
</evidence>
<dbReference type="InterPro" id="IPR002468">
    <property type="entry name" value="Pept_M24A_MAP2"/>
</dbReference>
<feature type="binding site" evidence="8">
    <location>
        <position position="160"/>
    </location>
    <ligand>
        <name>substrate</name>
    </ligand>
</feature>
<dbReference type="SUPFAM" id="SSF55920">
    <property type="entry name" value="Creatinase/aminopeptidase"/>
    <property type="match status" value="1"/>
</dbReference>
<dbReference type="PANTHER" id="PTHR45777:SF2">
    <property type="entry name" value="METHIONINE AMINOPEPTIDASE 2"/>
    <property type="match status" value="1"/>
</dbReference>
<proteinExistence type="inferred from homology"/>
<gene>
    <name evidence="8" type="primary">map</name>
    <name evidence="11" type="ORF">HC235_00520</name>
</gene>
<dbReference type="Pfam" id="PF00557">
    <property type="entry name" value="Peptidase_M24"/>
    <property type="match status" value="1"/>
</dbReference>
<evidence type="ECO:0000256" key="6">
    <source>
        <dbReference type="ARBA" id="ARBA00022723"/>
    </source>
</evidence>
<evidence type="ECO:0000256" key="9">
    <source>
        <dbReference type="RuleBase" id="RU003653"/>
    </source>
</evidence>
<dbReference type="HAMAP" id="MF_01975">
    <property type="entry name" value="MetAP_2_arc"/>
    <property type="match status" value="1"/>
</dbReference>
<dbReference type="InterPro" id="IPR001714">
    <property type="entry name" value="Pept_M24_MAP"/>
</dbReference>
<feature type="binding site" evidence="8">
    <location>
        <position position="81"/>
    </location>
    <ligand>
        <name>a divalent metal cation</name>
        <dbReference type="ChEBI" id="CHEBI:60240"/>
        <label>1</label>
    </ligand>
</feature>
<feature type="binding site" evidence="8">
    <location>
        <position position="271"/>
    </location>
    <ligand>
        <name>a divalent metal cation</name>
        <dbReference type="ChEBI" id="CHEBI:60240"/>
        <label>1</label>
    </ligand>
</feature>
<dbReference type="InterPro" id="IPR036005">
    <property type="entry name" value="Creatinase/aminopeptidase-like"/>
</dbReference>
<name>A0A7L4P5R1_9CREN</name>
<dbReference type="Proteomes" id="UP000554766">
    <property type="component" value="Unassembled WGS sequence"/>
</dbReference>
<feature type="binding site" evidence="8">
    <location>
        <position position="92"/>
    </location>
    <ligand>
        <name>a divalent metal cation</name>
        <dbReference type="ChEBI" id="CHEBI:60240"/>
        <label>1</label>
    </ligand>
</feature>
<dbReference type="GO" id="GO:0004239">
    <property type="term" value="F:initiator methionyl aminopeptidase activity"/>
    <property type="evidence" value="ECO:0007669"/>
    <property type="project" value="UniProtKB-UniRule"/>
</dbReference>
<dbReference type="GO" id="GO:0070006">
    <property type="term" value="F:metalloaminopeptidase activity"/>
    <property type="evidence" value="ECO:0007669"/>
    <property type="project" value="UniProtKB-UniRule"/>
</dbReference>